<keyword evidence="6" id="KW-1185">Reference proteome</keyword>
<dbReference type="AlphaFoldDB" id="A0A7W5DX27"/>
<keyword evidence="3" id="KW-1133">Transmembrane helix</keyword>
<keyword evidence="3" id="KW-0472">Membrane</keyword>
<evidence type="ECO:0000313" key="6">
    <source>
        <dbReference type="Proteomes" id="UP000536179"/>
    </source>
</evidence>
<dbReference type="Pfam" id="PF25967">
    <property type="entry name" value="RND-MFP_C"/>
    <property type="match status" value="1"/>
</dbReference>
<name>A0A7W5DX27_9BACT</name>
<keyword evidence="3" id="KW-0812">Transmembrane</keyword>
<reference evidence="5 6" key="1">
    <citation type="submission" date="2020-08" db="EMBL/GenBank/DDBJ databases">
        <title>Genomic Encyclopedia of Type Strains, Phase III (KMG-III): the genomes of soil and plant-associated and newly described type strains.</title>
        <authorList>
            <person name="Whitman W."/>
        </authorList>
    </citation>
    <scope>NUCLEOTIDE SEQUENCE [LARGE SCALE GENOMIC DNA]</scope>
    <source>
        <strain evidence="5 6">CECT 8075</strain>
    </source>
</reference>
<dbReference type="Gene3D" id="2.40.50.100">
    <property type="match status" value="1"/>
</dbReference>
<dbReference type="SUPFAM" id="SSF111369">
    <property type="entry name" value="HlyD-like secretion proteins"/>
    <property type="match status" value="1"/>
</dbReference>
<keyword evidence="1" id="KW-0175">Coiled coil</keyword>
<feature type="domain" description="Multidrug resistance protein MdtA-like C-terminal permuted SH3" evidence="4">
    <location>
        <begin position="439"/>
        <end position="498"/>
    </location>
</feature>
<evidence type="ECO:0000313" key="5">
    <source>
        <dbReference type="EMBL" id="MBB3206111.1"/>
    </source>
</evidence>
<evidence type="ECO:0000256" key="3">
    <source>
        <dbReference type="SAM" id="Phobius"/>
    </source>
</evidence>
<gene>
    <name evidence="5" type="ORF">FHS27_001919</name>
</gene>
<organism evidence="5 6">
    <name type="scientific">Aporhodopirellula rubra</name>
    <dbReference type="NCBI Taxonomy" id="980271"/>
    <lineage>
        <taxon>Bacteria</taxon>
        <taxon>Pseudomonadati</taxon>
        <taxon>Planctomycetota</taxon>
        <taxon>Planctomycetia</taxon>
        <taxon>Pirellulales</taxon>
        <taxon>Pirellulaceae</taxon>
        <taxon>Aporhodopirellula</taxon>
    </lineage>
</organism>
<comment type="caution">
    <text evidence="5">The sequence shown here is derived from an EMBL/GenBank/DDBJ whole genome shotgun (WGS) entry which is preliminary data.</text>
</comment>
<dbReference type="GO" id="GO:0015562">
    <property type="term" value="F:efflux transmembrane transporter activity"/>
    <property type="evidence" value="ECO:0007669"/>
    <property type="project" value="TreeGrafter"/>
</dbReference>
<dbReference type="Gene3D" id="2.40.30.170">
    <property type="match status" value="1"/>
</dbReference>
<feature type="region of interest" description="Disordered" evidence="2">
    <location>
        <begin position="1"/>
        <end position="22"/>
    </location>
</feature>
<feature type="transmembrane region" description="Helical" evidence="3">
    <location>
        <begin position="34"/>
        <end position="53"/>
    </location>
</feature>
<dbReference type="Gene3D" id="1.10.287.470">
    <property type="entry name" value="Helix hairpin bin"/>
    <property type="match status" value="1"/>
</dbReference>
<proteinExistence type="predicted"/>
<dbReference type="Proteomes" id="UP000536179">
    <property type="component" value="Unassembled WGS sequence"/>
</dbReference>
<dbReference type="InterPro" id="IPR058627">
    <property type="entry name" value="MdtA-like_C"/>
</dbReference>
<dbReference type="Gene3D" id="2.40.420.20">
    <property type="match status" value="1"/>
</dbReference>
<protein>
    <submittedName>
        <fullName evidence="5">Multidrug efflux pump subunit AcrA (Membrane-fusion protein)</fullName>
    </submittedName>
</protein>
<feature type="coiled-coil region" evidence="1">
    <location>
        <begin position="222"/>
        <end position="294"/>
    </location>
</feature>
<dbReference type="EMBL" id="JACHXU010000005">
    <property type="protein sequence ID" value="MBB3206111.1"/>
    <property type="molecule type" value="Genomic_DNA"/>
</dbReference>
<evidence type="ECO:0000259" key="4">
    <source>
        <dbReference type="Pfam" id="PF25967"/>
    </source>
</evidence>
<dbReference type="GO" id="GO:1990281">
    <property type="term" value="C:efflux pump complex"/>
    <property type="evidence" value="ECO:0007669"/>
    <property type="project" value="TreeGrafter"/>
</dbReference>
<dbReference type="RefSeq" id="WP_221224971.1">
    <property type="nucleotide sequence ID" value="NZ_JACHXU010000005.1"/>
</dbReference>
<sequence>MSTPFDLSQLALDRSPPSETKTLPARRRRWITRYLLPFGILAGFLVLFLAAAGRRLMPMPSVTVVPVVVKRAEVQQAGTTLFQSPGWIEPRPTAIRVAALAPGVIENLLVVEGQQVKQGEPIARLISIDAELMVEQAKNSLSIREGELGRANAELTAAKVRFENPVHLEVQLADAQSTLAKAQTELAKLPYLIEAAQANMQYALNSMEGKQSAKGAISGRIIARAESDYAASQATLAELQQRRPNLQREVDAMIDKVNALKRQLELLVEETRQVQEAKAKVQSAMALREEAQLQVRLAELALERNVVRASMDGRILRIVASPGTRVAGMGTSAGQSSSTVVEMYDPNRLQVRADVRLEDVPMVTRGQPVEIETASSTMIIQGRVLQTTSSANIQKNTLEVKVELIDPPPTVSPEMLVTATFLAPVVERSRNETTETERVFVPSQFVQADDSGAFVWVVDADEVAHKRRVVPGAKVNDTLVEIVTGLNVTDKLIASGMDGLTEGNAVHVSGDDQTIGVN</sequence>
<evidence type="ECO:0000256" key="1">
    <source>
        <dbReference type="SAM" id="Coils"/>
    </source>
</evidence>
<dbReference type="PANTHER" id="PTHR30469">
    <property type="entry name" value="MULTIDRUG RESISTANCE PROTEIN MDTA"/>
    <property type="match status" value="1"/>
</dbReference>
<dbReference type="PANTHER" id="PTHR30469:SF15">
    <property type="entry name" value="HLYD FAMILY OF SECRETION PROTEINS"/>
    <property type="match status" value="1"/>
</dbReference>
<evidence type="ECO:0000256" key="2">
    <source>
        <dbReference type="SAM" id="MobiDB-lite"/>
    </source>
</evidence>
<accession>A0A7W5DX27</accession>